<keyword evidence="2" id="KW-0560">Oxidoreductase</keyword>
<evidence type="ECO:0000256" key="1">
    <source>
        <dbReference type="SAM" id="SignalP"/>
    </source>
</evidence>
<feature type="chain" id="PRO_5041216211" evidence="1">
    <location>
        <begin position="20"/>
        <end position="103"/>
    </location>
</feature>
<organism evidence="2 3">
    <name type="scientific">Polynucleobacter sphagniphilus</name>
    <dbReference type="NCBI Taxonomy" id="1743169"/>
    <lineage>
        <taxon>Bacteria</taxon>
        <taxon>Pseudomonadati</taxon>
        <taxon>Pseudomonadota</taxon>
        <taxon>Betaproteobacteria</taxon>
        <taxon>Burkholderiales</taxon>
        <taxon>Burkholderiaceae</taxon>
        <taxon>Polynucleobacter</taxon>
    </lineage>
</organism>
<reference evidence="2" key="1">
    <citation type="submission" date="2023-04" db="EMBL/GenBank/DDBJ databases">
        <title>Genome Encyclopedia of Bacteria and Archaea VI: Functional Genomics of Type Strains.</title>
        <authorList>
            <person name="Whitman W."/>
        </authorList>
    </citation>
    <scope>NUCLEOTIDE SEQUENCE</scope>
    <source>
        <strain evidence="2">Enz.4-51</strain>
    </source>
</reference>
<keyword evidence="3" id="KW-1185">Reference proteome</keyword>
<dbReference type="InterPro" id="IPR036909">
    <property type="entry name" value="Cyt_c-like_dom_sf"/>
</dbReference>
<dbReference type="GO" id="GO:0009055">
    <property type="term" value="F:electron transfer activity"/>
    <property type="evidence" value="ECO:0007669"/>
    <property type="project" value="InterPro"/>
</dbReference>
<dbReference type="GeneID" id="83596283"/>
<gene>
    <name evidence="2" type="ORF">M2127_002264</name>
</gene>
<name>A0AA43MB37_9BURK</name>
<sequence length="103" mass="11548">MKKLLLLISALALAQMAQAKTIELPADTVLWRPSDLPGYQLTLQKCSACHSAHYAEYQPPNTGVGYWNAQVLRMKNVFKAPITDEEVPIIVDYLNKTYGANRK</sequence>
<evidence type="ECO:0000313" key="2">
    <source>
        <dbReference type="EMBL" id="MDH6504935.1"/>
    </source>
</evidence>
<dbReference type="AlphaFoldDB" id="A0AA43MB37"/>
<comment type="caution">
    <text evidence="2">The sequence shown here is derived from an EMBL/GenBank/DDBJ whole genome shotgun (WGS) entry which is preliminary data.</text>
</comment>
<protein>
    <submittedName>
        <fullName evidence="2">Cytochrome c1</fullName>
        <ecNumber evidence="2">1.8.2.1</ecNumber>
    </submittedName>
</protein>
<dbReference type="EC" id="1.8.2.1" evidence="2"/>
<keyword evidence="1" id="KW-0732">Signal</keyword>
<dbReference type="EMBL" id="JARXYA010000021">
    <property type="protein sequence ID" value="MDH6504935.1"/>
    <property type="molecule type" value="Genomic_DNA"/>
</dbReference>
<dbReference type="GO" id="GO:0020037">
    <property type="term" value="F:heme binding"/>
    <property type="evidence" value="ECO:0007669"/>
    <property type="project" value="InterPro"/>
</dbReference>
<dbReference type="Gene3D" id="1.10.760.10">
    <property type="entry name" value="Cytochrome c-like domain"/>
    <property type="match status" value="1"/>
</dbReference>
<evidence type="ECO:0000313" key="3">
    <source>
        <dbReference type="Proteomes" id="UP001161160"/>
    </source>
</evidence>
<proteinExistence type="predicted"/>
<feature type="signal peptide" evidence="1">
    <location>
        <begin position="1"/>
        <end position="19"/>
    </location>
</feature>
<accession>A0AA43MB37</accession>
<dbReference type="SUPFAM" id="SSF46626">
    <property type="entry name" value="Cytochrome c"/>
    <property type="match status" value="1"/>
</dbReference>
<dbReference type="Proteomes" id="UP001161160">
    <property type="component" value="Unassembled WGS sequence"/>
</dbReference>
<dbReference type="GO" id="GO:0050310">
    <property type="term" value="F:sulfite dehydrogenase activity"/>
    <property type="evidence" value="ECO:0007669"/>
    <property type="project" value="UniProtKB-EC"/>
</dbReference>
<dbReference type="RefSeq" id="WP_076024464.1">
    <property type="nucleotide sequence ID" value="NZ_JAQFIK010000003.1"/>
</dbReference>